<reference evidence="3" key="1">
    <citation type="journal article" date="2019" name="Int. J. Syst. Evol. Microbiol.">
        <title>The Global Catalogue of Microorganisms (GCM) 10K type strain sequencing project: providing services to taxonomists for standard genome sequencing and annotation.</title>
        <authorList>
            <consortium name="The Broad Institute Genomics Platform"/>
            <consortium name="The Broad Institute Genome Sequencing Center for Infectious Disease"/>
            <person name="Wu L."/>
            <person name="Ma J."/>
        </authorList>
    </citation>
    <scope>NUCLEOTIDE SEQUENCE [LARGE SCALE GENOMIC DNA]</scope>
    <source>
        <strain evidence="3">CGMCC 4.1721</strain>
    </source>
</reference>
<dbReference type="EMBL" id="JBHSKI010000005">
    <property type="protein sequence ID" value="MFC5171461.1"/>
    <property type="molecule type" value="Genomic_DNA"/>
</dbReference>
<gene>
    <name evidence="2" type="ORF">ACFPRK_12755</name>
</gene>
<keyword evidence="3" id="KW-1185">Reference proteome</keyword>
<organism evidence="2 3">
    <name type="scientific">Streptomyces mutomycini</name>
    <dbReference type="NCBI Taxonomy" id="284036"/>
    <lineage>
        <taxon>Bacteria</taxon>
        <taxon>Bacillati</taxon>
        <taxon>Actinomycetota</taxon>
        <taxon>Actinomycetes</taxon>
        <taxon>Kitasatosporales</taxon>
        <taxon>Streptomycetaceae</taxon>
        <taxon>Streptomyces</taxon>
    </lineage>
</organism>
<proteinExistence type="predicted"/>
<keyword evidence="1" id="KW-0812">Transmembrane</keyword>
<name>A0ABW0B2U9_9ACTN</name>
<dbReference type="RefSeq" id="WP_031097082.1">
    <property type="nucleotide sequence ID" value="NZ_JBFADZ010000005.1"/>
</dbReference>
<comment type="caution">
    <text evidence="2">The sequence shown here is derived from an EMBL/GenBank/DDBJ whole genome shotgun (WGS) entry which is preliminary data.</text>
</comment>
<sequence length="112" mass="11869">MAQHPPSSTPRTASRPDGPRQLWAVSAVSSAVFLLSWTLCWVKAYAINDDLPNTCGDIRRQVFPTEVACASFDGTTTGATPGWLVVLFFASLVVTALSATMALAVTAAVRGR</sequence>
<keyword evidence="1" id="KW-1133">Transmembrane helix</keyword>
<keyword evidence="1" id="KW-0472">Membrane</keyword>
<feature type="transmembrane region" description="Helical" evidence="1">
    <location>
        <begin position="83"/>
        <end position="109"/>
    </location>
</feature>
<protein>
    <recommendedName>
        <fullName evidence="4">Integral membrane protein</fullName>
    </recommendedName>
</protein>
<feature type="transmembrane region" description="Helical" evidence="1">
    <location>
        <begin position="21"/>
        <end position="44"/>
    </location>
</feature>
<accession>A0ABW0B2U9</accession>
<evidence type="ECO:0000313" key="3">
    <source>
        <dbReference type="Proteomes" id="UP001596208"/>
    </source>
</evidence>
<evidence type="ECO:0000256" key="1">
    <source>
        <dbReference type="SAM" id="Phobius"/>
    </source>
</evidence>
<evidence type="ECO:0008006" key="4">
    <source>
        <dbReference type="Google" id="ProtNLM"/>
    </source>
</evidence>
<evidence type="ECO:0000313" key="2">
    <source>
        <dbReference type="EMBL" id="MFC5171461.1"/>
    </source>
</evidence>
<dbReference type="Proteomes" id="UP001596208">
    <property type="component" value="Unassembled WGS sequence"/>
</dbReference>